<keyword evidence="2" id="KW-1185">Reference proteome</keyword>
<reference evidence="1 2" key="1">
    <citation type="submission" date="2021-06" db="EMBL/GenBank/DDBJ databases">
        <title>Caerostris extrusa draft genome.</title>
        <authorList>
            <person name="Kono N."/>
            <person name="Arakawa K."/>
        </authorList>
    </citation>
    <scope>NUCLEOTIDE SEQUENCE [LARGE SCALE GENOMIC DNA]</scope>
</reference>
<dbReference type="EMBL" id="BPLR01006324">
    <property type="protein sequence ID" value="GIY08998.1"/>
    <property type="molecule type" value="Genomic_DNA"/>
</dbReference>
<evidence type="ECO:0008006" key="3">
    <source>
        <dbReference type="Google" id="ProtNLM"/>
    </source>
</evidence>
<sequence>MPTKKLGFRYVCDERRKKKKKLYGTVSNLKNTIMENSKLPFCDILMLFAFVKKMQVTDVINTIKNWWQKRIEPPSPVNPLKIITVIPEKLQKFLLHTTRSNWEVLNASSSTRLQYHYVVPHPCHGGSSNKVHAKNGFNSTYLSPCPACPLCGYESKSQRMPTKKLGFRYVCDERRKKKNKFTERRWGKKVFVASCQEIRPSGNWRKVLAA</sequence>
<evidence type="ECO:0000313" key="1">
    <source>
        <dbReference type="EMBL" id="GIY08998.1"/>
    </source>
</evidence>
<proteinExistence type="predicted"/>
<dbReference type="Proteomes" id="UP001054945">
    <property type="component" value="Unassembled WGS sequence"/>
</dbReference>
<organism evidence="1 2">
    <name type="scientific">Caerostris extrusa</name>
    <name type="common">Bark spider</name>
    <name type="synonym">Caerostris bankana</name>
    <dbReference type="NCBI Taxonomy" id="172846"/>
    <lineage>
        <taxon>Eukaryota</taxon>
        <taxon>Metazoa</taxon>
        <taxon>Ecdysozoa</taxon>
        <taxon>Arthropoda</taxon>
        <taxon>Chelicerata</taxon>
        <taxon>Arachnida</taxon>
        <taxon>Araneae</taxon>
        <taxon>Araneomorphae</taxon>
        <taxon>Entelegynae</taxon>
        <taxon>Araneoidea</taxon>
        <taxon>Araneidae</taxon>
        <taxon>Caerostris</taxon>
    </lineage>
</organism>
<dbReference type="AlphaFoldDB" id="A0AAV4QH10"/>
<gene>
    <name evidence="1" type="ORF">CEXT_106951</name>
</gene>
<name>A0AAV4QH10_CAEEX</name>
<evidence type="ECO:0000313" key="2">
    <source>
        <dbReference type="Proteomes" id="UP001054945"/>
    </source>
</evidence>
<comment type="caution">
    <text evidence="1">The sequence shown here is derived from an EMBL/GenBank/DDBJ whole genome shotgun (WGS) entry which is preliminary data.</text>
</comment>
<protein>
    <recommendedName>
        <fullName evidence="3">Transposase</fullName>
    </recommendedName>
</protein>
<accession>A0AAV4QH10</accession>